<feature type="transmembrane region" description="Helical" evidence="6">
    <location>
        <begin position="392"/>
        <end position="413"/>
    </location>
</feature>
<dbReference type="GO" id="GO:0016020">
    <property type="term" value="C:membrane"/>
    <property type="evidence" value="ECO:0007669"/>
    <property type="project" value="UniProtKB-SubCell"/>
</dbReference>
<dbReference type="Gene3D" id="1.20.1250.20">
    <property type="entry name" value="MFS general substrate transporter like domains"/>
    <property type="match status" value="1"/>
</dbReference>
<dbReference type="SUPFAM" id="SSF103473">
    <property type="entry name" value="MFS general substrate transporter"/>
    <property type="match status" value="1"/>
</dbReference>
<evidence type="ECO:0000256" key="4">
    <source>
        <dbReference type="ARBA" id="ARBA00022989"/>
    </source>
</evidence>
<dbReference type="EMBL" id="GEZM01050924">
    <property type="protein sequence ID" value="JAV75316.1"/>
    <property type="molecule type" value="Transcribed_RNA"/>
</dbReference>
<dbReference type="PANTHER" id="PTHR23511">
    <property type="entry name" value="SYNAPTIC VESICLE GLYCOPROTEIN 2"/>
    <property type="match status" value="1"/>
</dbReference>
<evidence type="ECO:0000313" key="8">
    <source>
        <dbReference type="EMBL" id="JAV75316.1"/>
    </source>
</evidence>
<keyword evidence="3 6" id="KW-0812">Transmembrane</keyword>
<feature type="transmembrane region" description="Helical" evidence="6">
    <location>
        <begin position="420"/>
        <end position="440"/>
    </location>
</feature>
<feature type="transmembrane region" description="Helical" evidence="6">
    <location>
        <begin position="144"/>
        <end position="163"/>
    </location>
</feature>
<keyword evidence="2" id="KW-0813">Transport</keyword>
<dbReference type="AlphaFoldDB" id="A0A1Y1LUQ9"/>
<proteinExistence type="predicted"/>
<feature type="transmembrane region" description="Helical" evidence="6">
    <location>
        <begin position="175"/>
        <end position="199"/>
    </location>
</feature>
<evidence type="ECO:0000256" key="1">
    <source>
        <dbReference type="ARBA" id="ARBA00004141"/>
    </source>
</evidence>
<dbReference type="EMBL" id="GEZM01050927">
    <property type="protein sequence ID" value="JAV75313.1"/>
    <property type="molecule type" value="Transcribed_RNA"/>
</dbReference>
<evidence type="ECO:0000259" key="7">
    <source>
        <dbReference type="PROSITE" id="PS50850"/>
    </source>
</evidence>
<dbReference type="PROSITE" id="PS50850">
    <property type="entry name" value="MFS"/>
    <property type="match status" value="1"/>
</dbReference>
<reference evidence="8" key="1">
    <citation type="journal article" date="2016" name="Sci. Rep.">
        <title>Molecular characterization of firefly nuptial gifts: a multi-omics approach sheds light on postcopulatory sexual selection.</title>
        <authorList>
            <person name="Al-Wathiqui N."/>
            <person name="Fallon T.R."/>
            <person name="South A."/>
            <person name="Weng J.K."/>
            <person name="Lewis S.M."/>
        </authorList>
    </citation>
    <scope>NUCLEOTIDE SEQUENCE</scope>
</reference>
<dbReference type="Pfam" id="PF07690">
    <property type="entry name" value="MFS_1"/>
    <property type="match status" value="1"/>
</dbReference>
<comment type="subcellular location">
    <subcellularLocation>
        <location evidence="1">Membrane</location>
        <topology evidence="1">Multi-pass membrane protein</topology>
    </subcellularLocation>
</comment>
<protein>
    <recommendedName>
        <fullName evidence="7">Major facilitator superfamily (MFS) profile domain-containing protein</fullName>
    </recommendedName>
</protein>
<feature type="domain" description="Major facilitator superfamily (MFS) profile" evidence="7">
    <location>
        <begin position="52"/>
        <end position="491"/>
    </location>
</feature>
<feature type="transmembrane region" description="Helical" evidence="6">
    <location>
        <begin position="50"/>
        <end position="74"/>
    </location>
</feature>
<feature type="transmembrane region" description="Helical" evidence="6">
    <location>
        <begin position="94"/>
        <end position="111"/>
    </location>
</feature>
<dbReference type="PANTHER" id="PTHR23511:SF36">
    <property type="entry name" value="EG:BACR7A4.13 PROTEIN-RELATED"/>
    <property type="match status" value="1"/>
</dbReference>
<organism evidence="8">
    <name type="scientific">Photinus pyralis</name>
    <name type="common">Common eastern firefly</name>
    <name type="synonym">Lampyris pyralis</name>
    <dbReference type="NCBI Taxonomy" id="7054"/>
    <lineage>
        <taxon>Eukaryota</taxon>
        <taxon>Metazoa</taxon>
        <taxon>Ecdysozoa</taxon>
        <taxon>Arthropoda</taxon>
        <taxon>Hexapoda</taxon>
        <taxon>Insecta</taxon>
        <taxon>Pterygota</taxon>
        <taxon>Neoptera</taxon>
        <taxon>Endopterygota</taxon>
        <taxon>Coleoptera</taxon>
        <taxon>Polyphaga</taxon>
        <taxon>Elateriformia</taxon>
        <taxon>Elateroidea</taxon>
        <taxon>Lampyridae</taxon>
        <taxon>Lampyrinae</taxon>
        <taxon>Photinus</taxon>
    </lineage>
</organism>
<name>A0A1Y1LUQ9_PHOPY</name>
<dbReference type="InterPro" id="IPR011701">
    <property type="entry name" value="MFS"/>
</dbReference>
<dbReference type="InterPro" id="IPR020846">
    <property type="entry name" value="MFS_dom"/>
</dbReference>
<feature type="transmembrane region" description="Helical" evidence="6">
    <location>
        <begin position="219"/>
        <end position="238"/>
    </location>
</feature>
<feature type="transmembrane region" description="Helical" evidence="6">
    <location>
        <begin position="452"/>
        <end position="472"/>
    </location>
</feature>
<feature type="transmembrane region" description="Helical" evidence="6">
    <location>
        <begin position="313"/>
        <end position="334"/>
    </location>
</feature>
<evidence type="ECO:0000256" key="5">
    <source>
        <dbReference type="ARBA" id="ARBA00023136"/>
    </source>
</evidence>
<keyword evidence="5 6" id="KW-0472">Membrane</keyword>
<evidence type="ECO:0000256" key="2">
    <source>
        <dbReference type="ARBA" id="ARBA00022448"/>
    </source>
</evidence>
<keyword evidence="4 6" id="KW-1133">Transmembrane helix</keyword>
<accession>A0A1Y1LUQ9</accession>
<dbReference type="EMBL" id="GEZM01050929">
    <property type="protein sequence ID" value="JAV75308.1"/>
    <property type="molecule type" value="Transcribed_RNA"/>
</dbReference>
<dbReference type="GO" id="GO:0022857">
    <property type="term" value="F:transmembrane transporter activity"/>
    <property type="evidence" value="ECO:0007669"/>
    <property type="project" value="InterPro"/>
</dbReference>
<feature type="transmembrane region" description="Helical" evidence="6">
    <location>
        <begin position="118"/>
        <end position="138"/>
    </location>
</feature>
<sequence>MVENIILNKIGDGTPVSTIWNTDGAHQDSQEKPAHYEKAITEVGFGKYNVMLILTLIPSAFATSFSTSTMSYVFPIAQCDLNLTLDNKGMLNSITYFGMLSSGFLSGFLTDTLGRKKLMIYAFIFDGFVVIMCAFSKSFTYLTIVKFFEGFIENGGFAAVIAYTSEFNSAKFRPFIPLFNGIFVNSGAVVLPLMAWIIFTDSINISTFGGFIVLRSWNLFILATAIPSLMAGFLYILLPESPKFLMTVGKNDEALKTFNKMYKCNNGSTKGEYPIKALVDEPKLQGNEKLGHVTSQRSNIQALKEGFRQIAAIFYRPNCINLIMVVIIQFGLLMGNNTLRLWLPQLFAAINDRSEVAKKEGFDLCRTLQTLIPNSTRSNGTCSVNYNNSEVYANNAICGAVAIVILLLSLPMVRLLGKKIVLCGSALGSGLCLIIIAYYGNHITVTLTLSSIHIGFNYVAFNTLLSSIVDLFPTTLRYPANTVYCRNVTLE</sequence>
<dbReference type="InterPro" id="IPR036259">
    <property type="entry name" value="MFS_trans_sf"/>
</dbReference>
<evidence type="ECO:0000256" key="6">
    <source>
        <dbReference type="SAM" id="Phobius"/>
    </source>
</evidence>
<evidence type="ECO:0000256" key="3">
    <source>
        <dbReference type="ARBA" id="ARBA00022692"/>
    </source>
</evidence>